<keyword evidence="2" id="KW-1185">Reference proteome</keyword>
<dbReference type="Proteomes" id="UP000215335">
    <property type="component" value="Unassembled WGS sequence"/>
</dbReference>
<protein>
    <submittedName>
        <fullName evidence="1">Uncharacterized protein</fullName>
    </submittedName>
</protein>
<name>A0A232F0C9_9HYME</name>
<accession>A0A232F0C9</accession>
<dbReference type="AlphaFoldDB" id="A0A232F0C9"/>
<comment type="caution">
    <text evidence="1">The sequence shown here is derived from an EMBL/GenBank/DDBJ whole genome shotgun (WGS) entry which is preliminary data.</text>
</comment>
<dbReference type="EMBL" id="NNAY01001463">
    <property type="protein sequence ID" value="OXU23888.1"/>
    <property type="molecule type" value="Genomic_DNA"/>
</dbReference>
<gene>
    <name evidence="1" type="ORF">TSAR_016931</name>
</gene>
<sequence>MRTIYLHPSSLTTRQKSSKSVCLVRATFYSTTSLCSTENASLFLQLPSKKLILGACYFQPKSDCTFFKEHSICVEQLSLRFKDHKFVIACDFYLPYLSSAEYTCSTYFTLKHIQHLPFLDSKGYSLDLLFAPNELVPSLDLQSIAHFTFESGLPSYVYSGENYAHDDMSISSAFLSHFALVYTTADLARCDDLEPVPSFLAWFY</sequence>
<proteinExistence type="predicted"/>
<evidence type="ECO:0000313" key="1">
    <source>
        <dbReference type="EMBL" id="OXU23888.1"/>
    </source>
</evidence>
<reference evidence="1 2" key="1">
    <citation type="journal article" date="2017" name="Curr. Biol.">
        <title>The Evolution of Venom by Co-option of Single-Copy Genes.</title>
        <authorList>
            <person name="Martinson E.O."/>
            <person name="Mrinalini"/>
            <person name="Kelkar Y.D."/>
            <person name="Chang C.H."/>
            <person name="Werren J.H."/>
        </authorList>
    </citation>
    <scope>NUCLEOTIDE SEQUENCE [LARGE SCALE GENOMIC DNA]</scope>
    <source>
        <strain evidence="1 2">Alberta</strain>
        <tissue evidence="1">Whole body</tissue>
    </source>
</reference>
<evidence type="ECO:0000313" key="2">
    <source>
        <dbReference type="Proteomes" id="UP000215335"/>
    </source>
</evidence>
<organism evidence="1 2">
    <name type="scientific">Trichomalopsis sarcophagae</name>
    <dbReference type="NCBI Taxonomy" id="543379"/>
    <lineage>
        <taxon>Eukaryota</taxon>
        <taxon>Metazoa</taxon>
        <taxon>Ecdysozoa</taxon>
        <taxon>Arthropoda</taxon>
        <taxon>Hexapoda</taxon>
        <taxon>Insecta</taxon>
        <taxon>Pterygota</taxon>
        <taxon>Neoptera</taxon>
        <taxon>Endopterygota</taxon>
        <taxon>Hymenoptera</taxon>
        <taxon>Apocrita</taxon>
        <taxon>Proctotrupomorpha</taxon>
        <taxon>Chalcidoidea</taxon>
        <taxon>Pteromalidae</taxon>
        <taxon>Pteromalinae</taxon>
        <taxon>Trichomalopsis</taxon>
    </lineage>
</organism>